<evidence type="ECO:0000259" key="3">
    <source>
        <dbReference type="Pfam" id="PF07992"/>
    </source>
</evidence>
<dbReference type="Pfam" id="PF07992">
    <property type="entry name" value="Pyr_redox_2"/>
    <property type="match status" value="1"/>
</dbReference>
<evidence type="ECO:0000313" key="5">
    <source>
        <dbReference type="Proteomes" id="UP000199036"/>
    </source>
</evidence>
<evidence type="ECO:0000256" key="2">
    <source>
        <dbReference type="ARBA" id="ARBA00023002"/>
    </source>
</evidence>
<evidence type="ECO:0000256" key="1">
    <source>
        <dbReference type="ARBA" id="ARBA00022630"/>
    </source>
</evidence>
<dbReference type="OrthoDB" id="9806179at2"/>
<name>A0A1I4Z4K9_9FLAO</name>
<dbReference type="PRINTS" id="PR00368">
    <property type="entry name" value="FADPNR"/>
</dbReference>
<dbReference type="PANTHER" id="PTHR48105">
    <property type="entry name" value="THIOREDOXIN REDUCTASE 1-RELATED-RELATED"/>
    <property type="match status" value="1"/>
</dbReference>
<dbReference type="RefSeq" id="WP_091520497.1">
    <property type="nucleotide sequence ID" value="NZ_FOVI01000005.1"/>
</dbReference>
<accession>A0A1I4Z4K9</accession>
<sequence length="302" mass="33111">MNTANNFDVIIIGGSYAGLSAAMALGRSLRNVLIIDSGLPCNRQTPHSHNFITQDGETPAAIANKALTQVLNYSTVKLQRGFAANGKKTETGFIIETLEGLEFTAKKLIFATGITDMMPDIKGFDQCWGISVIHCPYCHGYEFRNQKTAIMANGERAIHLASLVHNLSNQLTVITAGKAEFTTEQRYKLQFHNIPVIEKKIQEVMHENGRLTSIVFEDMETIKLDALYAAVPFKQHSEIPAMLGCELTEMGHIKTDPFQKTNIAGVFACGDNSSMMRSVSYAVATGSIAGAMVNKELVDELF</sequence>
<feature type="domain" description="FAD/NAD(P)-binding" evidence="3">
    <location>
        <begin position="7"/>
        <end position="286"/>
    </location>
</feature>
<reference evidence="5" key="1">
    <citation type="submission" date="2016-10" db="EMBL/GenBank/DDBJ databases">
        <authorList>
            <person name="Varghese N."/>
            <person name="Submissions S."/>
        </authorList>
    </citation>
    <scope>NUCLEOTIDE SEQUENCE [LARGE SCALE GENOMIC DNA]</scope>
    <source>
        <strain evidence="5">DS-12</strain>
    </source>
</reference>
<dbReference type="PRINTS" id="PR00469">
    <property type="entry name" value="PNDRDTASEII"/>
</dbReference>
<dbReference type="InterPro" id="IPR050097">
    <property type="entry name" value="Ferredoxin-NADP_redctase_2"/>
</dbReference>
<dbReference type="InterPro" id="IPR023753">
    <property type="entry name" value="FAD/NAD-binding_dom"/>
</dbReference>
<proteinExistence type="predicted"/>
<organism evidence="4 5">
    <name type="scientific">Paenimyroides ummariense</name>
    <dbReference type="NCBI Taxonomy" id="913024"/>
    <lineage>
        <taxon>Bacteria</taxon>
        <taxon>Pseudomonadati</taxon>
        <taxon>Bacteroidota</taxon>
        <taxon>Flavobacteriia</taxon>
        <taxon>Flavobacteriales</taxon>
        <taxon>Flavobacteriaceae</taxon>
        <taxon>Paenimyroides</taxon>
    </lineage>
</organism>
<protein>
    <submittedName>
        <fullName evidence="4">Thioredoxin reductase</fullName>
    </submittedName>
</protein>
<dbReference type="STRING" id="913024.SAMN05421741_105164"/>
<dbReference type="AlphaFoldDB" id="A0A1I4Z4K9"/>
<keyword evidence="5" id="KW-1185">Reference proteome</keyword>
<dbReference type="EMBL" id="FOVI01000005">
    <property type="protein sequence ID" value="SFN45226.1"/>
    <property type="molecule type" value="Genomic_DNA"/>
</dbReference>
<keyword evidence="2" id="KW-0560">Oxidoreductase</keyword>
<dbReference type="Gene3D" id="3.50.50.60">
    <property type="entry name" value="FAD/NAD(P)-binding domain"/>
    <property type="match status" value="2"/>
</dbReference>
<dbReference type="Proteomes" id="UP000199036">
    <property type="component" value="Unassembled WGS sequence"/>
</dbReference>
<dbReference type="SUPFAM" id="SSF51905">
    <property type="entry name" value="FAD/NAD(P)-binding domain"/>
    <property type="match status" value="1"/>
</dbReference>
<dbReference type="GO" id="GO:0016491">
    <property type="term" value="F:oxidoreductase activity"/>
    <property type="evidence" value="ECO:0007669"/>
    <property type="project" value="UniProtKB-KW"/>
</dbReference>
<gene>
    <name evidence="4" type="ORF">SAMN05421741_105164</name>
</gene>
<dbReference type="InterPro" id="IPR036188">
    <property type="entry name" value="FAD/NAD-bd_sf"/>
</dbReference>
<keyword evidence="1" id="KW-0285">Flavoprotein</keyword>
<evidence type="ECO:0000313" key="4">
    <source>
        <dbReference type="EMBL" id="SFN45226.1"/>
    </source>
</evidence>